<dbReference type="SUPFAM" id="SSF53756">
    <property type="entry name" value="UDP-Glycosyltransferase/glycogen phosphorylase"/>
    <property type="match status" value="1"/>
</dbReference>
<dbReference type="EMBL" id="SDHX01000001">
    <property type="protein sequence ID" value="RXK55442.1"/>
    <property type="molecule type" value="Genomic_DNA"/>
</dbReference>
<dbReference type="PANTHER" id="PTHR12526">
    <property type="entry name" value="GLYCOSYLTRANSFERASE"/>
    <property type="match status" value="1"/>
</dbReference>
<dbReference type="Pfam" id="PF13692">
    <property type="entry name" value="Glyco_trans_1_4"/>
    <property type="match status" value="1"/>
</dbReference>
<evidence type="ECO:0000256" key="1">
    <source>
        <dbReference type="ARBA" id="ARBA00022676"/>
    </source>
</evidence>
<keyword evidence="1" id="KW-0328">Glycosyltransferase</keyword>
<dbReference type="OrthoDB" id="9804196at2"/>
<evidence type="ECO:0000313" key="4">
    <source>
        <dbReference type="Proteomes" id="UP000290218"/>
    </source>
</evidence>
<dbReference type="PANTHER" id="PTHR12526:SF510">
    <property type="entry name" value="D-INOSITOL 3-PHOSPHATE GLYCOSYLTRANSFERASE"/>
    <property type="match status" value="1"/>
</dbReference>
<dbReference type="GO" id="GO:0016757">
    <property type="term" value="F:glycosyltransferase activity"/>
    <property type="evidence" value="ECO:0007669"/>
    <property type="project" value="UniProtKB-KW"/>
</dbReference>
<keyword evidence="2 3" id="KW-0808">Transferase</keyword>
<dbReference type="CDD" id="cd03801">
    <property type="entry name" value="GT4_PimA-like"/>
    <property type="match status" value="1"/>
</dbReference>
<accession>A0A4Q1C9C2</accession>
<dbReference type="AlphaFoldDB" id="A0A4Q1C9C2"/>
<keyword evidence="4" id="KW-1185">Reference proteome</keyword>
<organism evidence="3 4">
    <name type="scientific">Oleiharenicola lentus</name>
    <dbReference type="NCBI Taxonomy" id="2508720"/>
    <lineage>
        <taxon>Bacteria</taxon>
        <taxon>Pseudomonadati</taxon>
        <taxon>Verrucomicrobiota</taxon>
        <taxon>Opitutia</taxon>
        <taxon>Opitutales</taxon>
        <taxon>Opitutaceae</taxon>
        <taxon>Oleiharenicola</taxon>
    </lineage>
</organism>
<name>A0A4Q1C9C2_9BACT</name>
<dbReference type="RefSeq" id="WP_129046807.1">
    <property type="nucleotide sequence ID" value="NZ_SDHX01000001.1"/>
</dbReference>
<reference evidence="3 4" key="1">
    <citation type="submission" date="2019-01" db="EMBL/GenBank/DDBJ databases">
        <title>Lacunisphaera sp. strain TWA-58.</title>
        <authorList>
            <person name="Chen W.-M."/>
        </authorList>
    </citation>
    <scope>NUCLEOTIDE SEQUENCE [LARGE SCALE GENOMIC DNA]</scope>
    <source>
        <strain evidence="3 4">TWA-58</strain>
    </source>
</reference>
<evidence type="ECO:0000256" key="2">
    <source>
        <dbReference type="ARBA" id="ARBA00022679"/>
    </source>
</evidence>
<sequence length="733" mass="80968">MHETPSAFLHFDPPLPGLVGGTILQGWLVGKPGHDYTDVRTVCGNAVFPGVHGNPRRDLAEFFKAPQPFLLAGFSITMTLPEGRHRLRFEALAITGRWEELGALDWNVNAAEARPDPEGLTPLNADAFGEALRVALRRLAQPSATIEETVRDVIAETPLRHHLQHPPRPFHGHLDQPRTWERSLFGRLPISGWIYHESQPIKRVLATVDLQAVQVLKLGRATEFLKERSGNSPLATHCGYDGFLDLPSQLPLPVTVRIYAELADGSWHLGSVARFTQTDHEFLKQAYGRFSPFTFWRTWRALSRKATSAGWHLPEGRGAVVRQVWQEYGEQAPRGHGPAPRRPVTGVPRPGIHLFTHNLNREGAPLFLLEYARQLRQQSAGPITVTSGAEGRLRQDFEQLGAKVQVVDATPLLRGRTAGQVRAQIGELARQVDLTGAGLVVANTLSAWWGVHLARAASVPSLFYIHESTSPNGFFRGLLPAPALAEVEETFRLADRVSFLTATTRHYYQALSDGSNYRLNPGWIEREAIEAFRRQHPRGMLRAELGVAPERRLVINVGSVCERKGQHVFARAVDLLWRRAPALAASADFLMVGGRNTTYDEDLAHFLAGLGRPNLRIVPENAGVYRYYGAADLFVCSSYEESFPRVVLEAMAFALPILSTNVHGIPEMARPDREALLVPPGDTAALAEGLHRLLAAPEPGRSLAASALARVGEFDLARVLPRHLALARELAPI</sequence>
<evidence type="ECO:0000313" key="3">
    <source>
        <dbReference type="EMBL" id="RXK55442.1"/>
    </source>
</evidence>
<gene>
    <name evidence="3" type="ORF">ESB00_05955</name>
</gene>
<protein>
    <submittedName>
        <fullName evidence="3">Glycosyltransferase</fullName>
    </submittedName>
</protein>
<dbReference type="Proteomes" id="UP000290218">
    <property type="component" value="Unassembled WGS sequence"/>
</dbReference>
<proteinExistence type="predicted"/>
<comment type="caution">
    <text evidence="3">The sequence shown here is derived from an EMBL/GenBank/DDBJ whole genome shotgun (WGS) entry which is preliminary data.</text>
</comment>
<dbReference type="Gene3D" id="3.40.50.2000">
    <property type="entry name" value="Glycogen Phosphorylase B"/>
    <property type="match status" value="2"/>
</dbReference>